<protein>
    <submittedName>
        <fullName evidence="1">Capsular polysaccharide synthesis family protein</fullName>
    </submittedName>
</protein>
<gene>
    <name evidence="1" type="ORF">OE104_14555</name>
</gene>
<dbReference type="Pfam" id="PF10364">
    <property type="entry name" value="NKWYS"/>
    <property type="match status" value="1"/>
</dbReference>
<proteinExistence type="predicted"/>
<keyword evidence="2" id="KW-1185">Reference proteome</keyword>
<dbReference type="InterPro" id="IPR018831">
    <property type="entry name" value="Uncharacterised_NKWYS"/>
</dbReference>
<accession>A0A9E8LV53</accession>
<reference evidence="1" key="1">
    <citation type="submission" date="2022-09" db="EMBL/GenBank/DDBJ databases">
        <title>Complete Genomes of Fervidibacillus albus and Fervidibacillus halotolerans isolated from tidal flat sediments.</title>
        <authorList>
            <person name="Kwon K.K."/>
            <person name="Yang S.-H."/>
            <person name="Park M.J."/>
            <person name="Oh H.-M."/>
        </authorList>
    </citation>
    <scope>NUCLEOTIDE SEQUENCE</scope>
    <source>
        <strain evidence="1">MEBiC13591</strain>
    </source>
</reference>
<name>A0A9E8LV53_9BACI</name>
<dbReference type="RefSeq" id="WP_275417499.1">
    <property type="nucleotide sequence ID" value="NZ_CP106878.1"/>
</dbReference>
<sequence>MYNQYLKSKFKIIPKKIDEIKNISKLLKEKEVVLIYQMAKVGSSSIYNPLKEITKKPLFHLHAFDVDKEVHVKGLRRVYQKVKAKVLLKLSKDKKVKIVTLTRDPIARNLSNYFYALDMFIPYTKITNDLEMLKKVFLEKHPHDRPLRWFDDELYKFFGINIYDFDFPKDKGFLIVEKDNISVMVIRMENLNKVSKEIGQFLGYSDFKVKRVNKGSDNWYSQLYKSFKASTSLPKYYIEEMYNSKYTKFFYTDDEIEALKRKWSSNE</sequence>
<dbReference type="EMBL" id="CP106878">
    <property type="protein sequence ID" value="WAA09716.1"/>
    <property type="molecule type" value="Genomic_DNA"/>
</dbReference>
<dbReference type="InterPro" id="IPR027417">
    <property type="entry name" value="P-loop_NTPase"/>
</dbReference>
<dbReference type="KEGG" id="faf:OE104_14555"/>
<evidence type="ECO:0000313" key="1">
    <source>
        <dbReference type="EMBL" id="WAA09716.1"/>
    </source>
</evidence>
<organism evidence="1 2">
    <name type="scientific">Fervidibacillus albus</name>
    <dbReference type="NCBI Taxonomy" id="2980026"/>
    <lineage>
        <taxon>Bacteria</taxon>
        <taxon>Bacillati</taxon>
        <taxon>Bacillota</taxon>
        <taxon>Bacilli</taxon>
        <taxon>Bacillales</taxon>
        <taxon>Bacillaceae</taxon>
        <taxon>Fervidibacillus</taxon>
    </lineage>
</organism>
<dbReference type="SUPFAM" id="SSF52540">
    <property type="entry name" value="P-loop containing nucleoside triphosphate hydrolases"/>
    <property type="match status" value="1"/>
</dbReference>
<dbReference type="Proteomes" id="UP001164718">
    <property type="component" value="Chromosome"/>
</dbReference>
<dbReference type="AlphaFoldDB" id="A0A9E8LV53"/>
<evidence type="ECO:0000313" key="2">
    <source>
        <dbReference type="Proteomes" id="UP001164718"/>
    </source>
</evidence>